<dbReference type="FunFam" id="4.10.410.10:FF:000020">
    <property type="entry name" value="Collagen, type VI, alpha 3"/>
    <property type="match status" value="6"/>
</dbReference>
<feature type="domain" description="BPTI/Kunitz inhibitor" evidence="10">
    <location>
        <begin position="1086"/>
        <end position="1136"/>
    </location>
</feature>
<dbReference type="KEGG" id="osn:115226219"/>
<evidence type="ECO:0000256" key="8">
    <source>
        <dbReference type="SAM" id="MobiDB-lite"/>
    </source>
</evidence>
<evidence type="ECO:0000256" key="2">
    <source>
        <dbReference type="ARBA" id="ARBA00022473"/>
    </source>
</evidence>
<dbReference type="FunFam" id="2.20.100.10:FF:000005">
    <property type="entry name" value="ADAM metallopeptidase with thrombospondin type 1 motif 9"/>
    <property type="match status" value="1"/>
</dbReference>
<dbReference type="AlphaFoldDB" id="A0A7E6FSX5"/>
<feature type="region of interest" description="Disordered" evidence="8">
    <location>
        <begin position="376"/>
        <end position="412"/>
    </location>
</feature>
<reference evidence="12" key="1">
    <citation type="submission" date="2025-08" db="UniProtKB">
        <authorList>
            <consortium name="RefSeq"/>
        </authorList>
    </citation>
    <scope>IDENTIFICATION</scope>
</reference>
<evidence type="ECO:0000256" key="9">
    <source>
        <dbReference type="SAM" id="SignalP"/>
    </source>
</evidence>
<feature type="domain" description="BPTI/Kunitz inhibitor" evidence="10">
    <location>
        <begin position="744"/>
        <end position="794"/>
    </location>
</feature>
<dbReference type="Pfam" id="PF05986">
    <property type="entry name" value="ADAMTS_spacer1"/>
    <property type="match status" value="1"/>
</dbReference>
<dbReference type="RefSeq" id="XP_036370796.1">
    <property type="nucleotide sequence ID" value="XM_036514903.1"/>
</dbReference>
<dbReference type="Proteomes" id="UP000515154">
    <property type="component" value="Linkage group LG29"/>
</dbReference>
<sequence>MMTAKVPQSGTWLPWLTTCILVFASLLPQLHGQPTNETNSNWNSWTDGVCSRTCGGGVMKSTRTCEDRSNKGCLGNKVKYTSCNTQDCPDDTDFRSLQCADFNQKPMKDVYYEWVPYLGDDADRCALVCSAVNGTLRETMKGKVVDGTSCNAHGTEVCVDGTCKSVGCDRVLGSSKAEDACRICGGEGKHCKTVKKSVETTKLKNGYNDFLVIPRGATNILVKNRKDSENHFALRTNRGKFLLNGKWKLVNYSKFHRYGTTFYYINDGKTQQLSAVGPISTNLILVLVVKEKTADIEYEYSIQKEGETSTVLLRHLEPAPPLKQLSSTLKQSNDSQSVYISSEMGASRIRLRHRKPELAVNPPRDQEPLMQLTAKEAARGSADGVDDDGSDDDNIDGDFPVNADDDDDDDDDHKVTNRKFAFVPIDPNLTVTDDVQGLRQYEWNVGGWTECSVSCGAGVQRRVVMCYDVYKRKNVPERCDRASRPASTKSCRVSCNIKIRWVETGWTECSETCDGGQMSSIMKCMEMSGSSERQVGDNLCIEREGAARRLTKKCNEQPCERNPRPEVSCWETLYGCCPDRRTAAQGPGHAGCSTPTSCVDSSYGCCPDRVSYARGPNYAGCPGCQNTDYGCCPDGVTTAEGPNYAGCSAGTTAADHCSLEHDRGSCSDYTQKWGYDPETRRCKQFWYGGCGGNENRFDSDGDCLRACRDHSRRTHPHTRPTPSRTWPPVETTPRPPVTGANVHCSAEPARGTCSDYTQKWAYDTETRRCKQFWYGGCGGNTNRFDDERACLKACRNYRTPTVTDPRTRRPTPTRPEVTRPRVIAENAHCSLEHDRGSCSDYTQKWGYDPETRRCKQFWYGGCGGNENRFDSDGDCLRACRDHRGQVSPRPTTRRRGCADTSYGCCDDRRTPARGPNKEGCPERTCAASSYGCCPDGVTFARGPDYEGCRLIGGCAGTRYGCCADGVTAARGQDSLGCPERQTCRGSRYGCCRDGVRAAHGPNYYGCEPHPVAEGDCISDKDSGTCSDHTIKWFYDRASSTCQQFWYGGCGGNGNRYDTEEDCRRKCHHRVESHVAATTPTAADDVCKLPKAVGNCRARQLRWYFDHETVSCQKFYYTGCHGNDNNFNSEQQCVHRCFAPNPIIQFTIPPNEKELSRDPLVVCHLGVDAGACDDQFVMWYYDAQEGECKQFNYTGCYGNSNRYKTKQSCEALCNRDSK</sequence>
<dbReference type="SMART" id="SM00131">
    <property type="entry name" value="KU"/>
    <property type="match status" value="6"/>
</dbReference>
<dbReference type="InterPro" id="IPR000884">
    <property type="entry name" value="TSP1_rpt"/>
</dbReference>
<dbReference type="CDD" id="cd00109">
    <property type="entry name" value="Kunitz-type"/>
    <property type="match status" value="2"/>
</dbReference>
<gene>
    <name evidence="12" type="primary">LOC115226219</name>
</gene>
<feature type="compositionally biased region" description="Low complexity" evidence="8">
    <location>
        <begin position="720"/>
        <end position="732"/>
    </location>
</feature>
<dbReference type="GO" id="GO:0030198">
    <property type="term" value="P:extracellular matrix organization"/>
    <property type="evidence" value="ECO:0007669"/>
    <property type="project" value="InterPro"/>
</dbReference>
<dbReference type="PROSITE" id="PS50092">
    <property type="entry name" value="TSP1"/>
    <property type="match status" value="3"/>
</dbReference>
<dbReference type="SUPFAM" id="SSF57362">
    <property type="entry name" value="BPTI-like"/>
    <property type="match status" value="6"/>
</dbReference>
<feature type="disulfide bond" evidence="7">
    <location>
        <begin position="50"/>
        <end position="83"/>
    </location>
</feature>
<feature type="domain" description="BPTI/Kunitz inhibitor" evidence="10">
    <location>
        <begin position="829"/>
        <end position="879"/>
    </location>
</feature>
<dbReference type="GO" id="GO:0005615">
    <property type="term" value="C:extracellular space"/>
    <property type="evidence" value="ECO:0007669"/>
    <property type="project" value="TreeGrafter"/>
</dbReference>
<evidence type="ECO:0000313" key="12">
    <source>
        <dbReference type="RefSeq" id="XP_036370796.1"/>
    </source>
</evidence>
<dbReference type="Gene3D" id="2.20.100.10">
    <property type="entry name" value="Thrombospondin type-1 (TSP1) repeat"/>
    <property type="match status" value="3"/>
</dbReference>
<dbReference type="PRINTS" id="PR00759">
    <property type="entry name" value="BASICPTASE"/>
</dbReference>
<evidence type="ECO:0000256" key="1">
    <source>
        <dbReference type="ARBA" id="ARBA00004613"/>
    </source>
</evidence>
<feature type="domain" description="BPTI/Kunitz inhibitor" evidence="10">
    <location>
        <begin position="1016"/>
        <end position="1066"/>
    </location>
</feature>
<dbReference type="Pfam" id="PF19030">
    <property type="entry name" value="TSP1_ADAMTS"/>
    <property type="match status" value="1"/>
</dbReference>
<evidence type="ECO:0000256" key="7">
    <source>
        <dbReference type="PIRSR" id="PIRSR613273-3"/>
    </source>
</evidence>
<name>A0A7E6FSX5_9MOLL</name>
<feature type="disulfide bond" evidence="7">
    <location>
        <begin position="65"/>
        <end position="73"/>
    </location>
</feature>
<evidence type="ECO:0000313" key="11">
    <source>
        <dbReference type="Proteomes" id="UP000515154"/>
    </source>
</evidence>
<dbReference type="PROSITE" id="PS50279">
    <property type="entry name" value="BPTI_KUNITZ_2"/>
    <property type="match status" value="6"/>
</dbReference>
<keyword evidence="4 9" id="KW-0732">Signal</keyword>
<feature type="domain" description="BPTI/Kunitz inhibitor" evidence="10">
    <location>
        <begin position="657"/>
        <end position="707"/>
    </location>
</feature>
<dbReference type="InterPro" id="IPR050098">
    <property type="entry name" value="TFPI/VKTCI-like"/>
</dbReference>
<dbReference type="GO" id="GO:0004867">
    <property type="term" value="F:serine-type endopeptidase inhibitor activity"/>
    <property type="evidence" value="ECO:0007669"/>
    <property type="project" value="InterPro"/>
</dbReference>
<dbReference type="InterPro" id="IPR013273">
    <property type="entry name" value="ADAMTS/ADAMTS-like"/>
</dbReference>
<keyword evidence="6 7" id="KW-1015">Disulfide bond</keyword>
<feature type="disulfide bond" evidence="7">
    <location>
        <begin position="54"/>
        <end position="88"/>
    </location>
</feature>
<dbReference type="InterPro" id="IPR036880">
    <property type="entry name" value="Kunitz_BPTI_sf"/>
</dbReference>
<keyword evidence="3" id="KW-0964">Secreted</keyword>
<comment type="subcellular location">
    <subcellularLocation>
        <location evidence="1">Secreted</location>
    </subcellularLocation>
</comment>
<dbReference type="PROSITE" id="PS00280">
    <property type="entry name" value="BPTI_KUNITZ_1"/>
    <property type="match status" value="6"/>
</dbReference>
<dbReference type="CDD" id="cd22639">
    <property type="entry name" value="Kunitz_papilin_lacunin-like"/>
    <property type="match status" value="1"/>
</dbReference>
<evidence type="ECO:0000259" key="10">
    <source>
        <dbReference type="PROSITE" id="PS50279"/>
    </source>
</evidence>
<evidence type="ECO:0000256" key="5">
    <source>
        <dbReference type="ARBA" id="ARBA00022737"/>
    </source>
</evidence>
<dbReference type="PANTHER" id="PTHR10083">
    <property type="entry name" value="KUNITZ-TYPE PROTEASE INHIBITOR-RELATED"/>
    <property type="match status" value="1"/>
</dbReference>
<evidence type="ECO:0000256" key="3">
    <source>
        <dbReference type="ARBA" id="ARBA00022525"/>
    </source>
</evidence>
<dbReference type="InterPro" id="IPR002223">
    <property type="entry name" value="Kunitz_BPTI"/>
</dbReference>
<dbReference type="Pfam" id="PF00014">
    <property type="entry name" value="Kunitz_BPTI"/>
    <property type="match status" value="6"/>
</dbReference>
<dbReference type="InterPro" id="IPR020901">
    <property type="entry name" value="Prtase_inh_Kunz-CS"/>
</dbReference>
<accession>A0A7E6FSX5</accession>
<feature type="compositionally biased region" description="Acidic residues" evidence="8">
    <location>
        <begin position="384"/>
        <end position="396"/>
    </location>
</feature>
<dbReference type="SMART" id="SM00209">
    <property type="entry name" value="TSP1"/>
    <property type="match status" value="3"/>
</dbReference>
<evidence type="ECO:0000256" key="6">
    <source>
        <dbReference type="ARBA" id="ARBA00023157"/>
    </source>
</evidence>
<dbReference type="PRINTS" id="PR01857">
    <property type="entry name" value="ADAMTSFAMILY"/>
</dbReference>
<keyword evidence="5" id="KW-0677">Repeat</keyword>
<keyword evidence="2" id="KW-0217">Developmental protein</keyword>
<dbReference type="FunFam" id="2.60.120.830:FF:000001">
    <property type="entry name" value="A disintegrin and metalloproteinase with thrombospondin motifs 1"/>
    <property type="match status" value="1"/>
</dbReference>
<feature type="domain" description="BPTI/Kunitz inhibitor" evidence="10">
    <location>
        <begin position="1162"/>
        <end position="1212"/>
    </location>
</feature>
<keyword evidence="11" id="KW-1185">Reference proteome</keyword>
<feature type="signal peptide" evidence="9">
    <location>
        <begin position="1"/>
        <end position="32"/>
    </location>
</feature>
<organism evidence="11 12">
    <name type="scientific">Octopus sinensis</name>
    <name type="common">East Asian common octopus</name>
    <dbReference type="NCBI Taxonomy" id="2607531"/>
    <lineage>
        <taxon>Eukaryota</taxon>
        <taxon>Metazoa</taxon>
        <taxon>Spiralia</taxon>
        <taxon>Lophotrochozoa</taxon>
        <taxon>Mollusca</taxon>
        <taxon>Cephalopoda</taxon>
        <taxon>Coleoidea</taxon>
        <taxon>Octopodiformes</taxon>
        <taxon>Octopoda</taxon>
        <taxon>Incirrata</taxon>
        <taxon>Octopodidae</taxon>
        <taxon>Octopus</taxon>
    </lineage>
</organism>
<dbReference type="InterPro" id="IPR036383">
    <property type="entry name" value="TSP1_rpt_sf"/>
</dbReference>
<dbReference type="SUPFAM" id="SSF82895">
    <property type="entry name" value="TSP-1 type 1 repeat"/>
    <property type="match status" value="3"/>
</dbReference>
<feature type="region of interest" description="Disordered" evidence="8">
    <location>
        <begin position="712"/>
        <end position="741"/>
    </location>
</feature>
<dbReference type="Gene3D" id="2.60.120.830">
    <property type="match status" value="1"/>
</dbReference>
<feature type="chain" id="PRO_5028797755" evidence="9">
    <location>
        <begin position="33"/>
        <end position="1217"/>
    </location>
</feature>
<dbReference type="PANTHER" id="PTHR10083:SF374">
    <property type="entry name" value="BPTI_KUNITZ INHIBITOR DOMAIN-CONTAINING PROTEIN"/>
    <property type="match status" value="1"/>
</dbReference>
<dbReference type="CDD" id="cd22635">
    <property type="entry name" value="Kunitz_papilin"/>
    <property type="match status" value="2"/>
</dbReference>
<protein>
    <submittedName>
        <fullName evidence="12">Papilin isoform X1</fullName>
    </submittedName>
</protein>
<dbReference type="InterPro" id="IPR010294">
    <property type="entry name" value="ADAMTS_spacer1"/>
</dbReference>
<evidence type="ECO:0000256" key="4">
    <source>
        <dbReference type="ARBA" id="ARBA00022729"/>
    </source>
</evidence>
<dbReference type="Gene3D" id="4.10.410.10">
    <property type="entry name" value="Pancreatic trypsin inhibitor Kunitz domain"/>
    <property type="match status" value="6"/>
</dbReference>
<proteinExistence type="predicted"/>